<evidence type="ECO:0000256" key="1">
    <source>
        <dbReference type="HAMAP-Rule" id="MF_01270"/>
    </source>
</evidence>
<evidence type="ECO:0000313" key="3">
    <source>
        <dbReference type="Proteomes" id="UP001165413"/>
    </source>
</evidence>
<dbReference type="Gene3D" id="3.30.420.40">
    <property type="match status" value="2"/>
</dbReference>
<proteinExistence type="inferred from homology"/>
<dbReference type="GO" id="GO:0016301">
    <property type="term" value="F:kinase activity"/>
    <property type="evidence" value="ECO:0007669"/>
    <property type="project" value="UniProtKB-KW"/>
</dbReference>
<keyword evidence="1 2" id="KW-0418">Kinase</keyword>
<reference evidence="2" key="1">
    <citation type="submission" date="2022-07" db="EMBL/GenBank/DDBJ databases">
        <title>Characterization of the Novel Bacterium Alteromonas immobilis LMIT006 and Alteromonas gregis LMIT007.</title>
        <authorList>
            <person name="Lin X."/>
        </authorList>
    </citation>
    <scope>NUCLEOTIDE SEQUENCE</scope>
    <source>
        <strain evidence="2">LMIT007</strain>
    </source>
</reference>
<dbReference type="PANTHER" id="PTHR30605">
    <property type="entry name" value="ANHYDRO-N-ACETYLMURAMIC ACID KINASE"/>
    <property type="match status" value="1"/>
</dbReference>
<dbReference type="EC" id="2.7.1.170" evidence="1"/>
<comment type="catalytic activity">
    <reaction evidence="1">
        <text>1,6-anhydro-N-acetyl-beta-muramate + ATP + H2O = N-acetyl-D-muramate 6-phosphate + ADP + H(+)</text>
        <dbReference type="Rhea" id="RHEA:24952"/>
        <dbReference type="ChEBI" id="CHEBI:15377"/>
        <dbReference type="ChEBI" id="CHEBI:15378"/>
        <dbReference type="ChEBI" id="CHEBI:30616"/>
        <dbReference type="ChEBI" id="CHEBI:58690"/>
        <dbReference type="ChEBI" id="CHEBI:58722"/>
        <dbReference type="ChEBI" id="CHEBI:456216"/>
        <dbReference type="EC" id="2.7.1.170"/>
    </reaction>
</comment>
<dbReference type="Pfam" id="PF03702">
    <property type="entry name" value="AnmK"/>
    <property type="match status" value="1"/>
</dbReference>
<organism evidence="2 3">
    <name type="scientific">Opacimonas viscosa</name>
    <dbReference type="NCBI Taxonomy" id="2961944"/>
    <lineage>
        <taxon>Bacteria</taxon>
        <taxon>Pseudomonadati</taxon>
        <taxon>Pseudomonadota</taxon>
        <taxon>Gammaproteobacteria</taxon>
        <taxon>Alteromonadales</taxon>
        <taxon>Alteromonadaceae</taxon>
        <taxon>Opacimonas</taxon>
    </lineage>
</organism>
<evidence type="ECO:0000313" key="2">
    <source>
        <dbReference type="EMBL" id="MCP3429369.1"/>
    </source>
</evidence>
<sequence length="383" mass="41929">MSWYIGIMSGTSLDGIDVALCKIDVINGSMETRAFHSPPFPDELLAKLTVLCTKPIQHLENIGQTQQLLTKAYADAVNSLLAKENVDPATISAIGCHGQTIWHSPASTLPFTWQLLDAALLARLCNINVIHNFRAKDMAYGGQGAPLVPPFHQWLCKDFPAHFQYRVLVNIGGIANVSIFDKEKLIAGFDTGPGNTLLDMWYQRHNIQMYDKNGAWASTGNYHRALLTQLLSDPYFVQAAPKSTGREYFNLAWLNQYLDQYYAVTSKTKDTVLAPQDIQRTLSMLTAQSIITSIQTYTQNAPTQLIVCGGGTHNQQLYADLTNVLPPSIAVTLLSSLGHDVDAIEAMAFAWLAACHESGIPSNAPSLTGANKAVVLGSKTNYK</sequence>
<comment type="pathway">
    <text evidence="1">Amino-sugar metabolism; 1,6-anhydro-N-acetylmuramate degradation.</text>
</comment>
<name>A0AA42BM92_9ALTE</name>
<keyword evidence="1 2" id="KW-0808">Transferase</keyword>
<dbReference type="EMBL" id="JANATA010000020">
    <property type="protein sequence ID" value="MCP3429369.1"/>
    <property type="molecule type" value="Genomic_DNA"/>
</dbReference>
<dbReference type="InterPro" id="IPR005338">
    <property type="entry name" value="Anhydro_N_Ac-Mur_kinase"/>
</dbReference>
<dbReference type="AlphaFoldDB" id="A0AA42BM92"/>
<dbReference type="Proteomes" id="UP001165413">
    <property type="component" value="Unassembled WGS sequence"/>
</dbReference>
<comment type="pathway">
    <text evidence="1">Cell wall biogenesis; peptidoglycan recycling.</text>
</comment>
<dbReference type="NCBIfam" id="NF007139">
    <property type="entry name" value="PRK09585.1-3"/>
    <property type="match status" value="1"/>
</dbReference>
<dbReference type="GO" id="GO:0009254">
    <property type="term" value="P:peptidoglycan turnover"/>
    <property type="evidence" value="ECO:0007669"/>
    <property type="project" value="UniProtKB-UniRule"/>
</dbReference>
<dbReference type="SUPFAM" id="SSF53067">
    <property type="entry name" value="Actin-like ATPase domain"/>
    <property type="match status" value="1"/>
</dbReference>
<comment type="function">
    <text evidence="1">Catalyzes the specific phosphorylation of 1,6-anhydro-N-acetylmuramic acid (anhMurNAc) with the simultaneous cleavage of the 1,6-anhydro ring, generating MurNAc-6-P. Is required for the utilization of anhMurNAc either imported from the medium or derived from its own cell wall murein, and thus plays a role in cell wall recycling.</text>
</comment>
<feature type="binding site" evidence="1">
    <location>
        <begin position="10"/>
        <end position="17"/>
    </location>
    <ligand>
        <name>ATP</name>
        <dbReference type="ChEBI" id="CHEBI:30616"/>
    </ligand>
</feature>
<dbReference type="InterPro" id="IPR043129">
    <property type="entry name" value="ATPase_NBD"/>
</dbReference>
<keyword evidence="1" id="KW-0067">ATP-binding</keyword>
<comment type="caution">
    <text evidence="2">The sequence shown here is derived from an EMBL/GenBank/DDBJ whole genome shotgun (WGS) entry which is preliminary data.</text>
</comment>
<keyword evidence="1" id="KW-0119">Carbohydrate metabolism</keyword>
<gene>
    <name evidence="1" type="primary">anmK</name>
    <name evidence="2" type="ORF">NLF92_10470</name>
</gene>
<comment type="similarity">
    <text evidence="1">Belongs to the anhydro-N-acetylmuramic acid kinase family.</text>
</comment>
<dbReference type="GO" id="GO:0097175">
    <property type="term" value="P:1,6-anhydro-N-acetyl-beta-muramic acid catabolic process"/>
    <property type="evidence" value="ECO:0007669"/>
    <property type="project" value="UniProtKB-UniRule"/>
</dbReference>
<keyword evidence="3" id="KW-1185">Reference proteome</keyword>
<keyword evidence="1" id="KW-0547">Nucleotide-binding</keyword>
<dbReference type="RefSeq" id="WP_254101615.1">
    <property type="nucleotide sequence ID" value="NZ_JANATA010000020.1"/>
</dbReference>
<dbReference type="HAMAP" id="MF_01270">
    <property type="entry name" value="AnhMurNAc_kinase"/>
    <property type="match status" value="1"/>
</dbReference>
<protein>
    <recommendedName>
        <fullName evidence="1">Anhydro-N-acetylmuramic acid kinase</fullName>
        <ecNumber evidence="1">2.7.1.170</ecNumber>
    </recommendedName>
    <alternativeName>
        <fullName evidence="1">AnhMurNAc kinase</fullName>
    </alternativeName>
</protein>
<dbReference type="GO" id="GO:0016773">
    <property type="term" value="F:phosphotransferase activity, alcohol group as acceptor"/>
    <property type="evidence" value="ECO:0007669"/>
    <property type="project" value="UniProtKB-UniRule"/>
</dbReference>
<dbReference type="GO" id="GO:0005524">
    <property type="term" value="F:ATP binding"/>
    <property type="evidence" value="ECO:0007669"/>
    <property type="project" value="UniProtKB-UniRule"/>
</dbReference>
<dbReference type="GO" id="GO:0006040">
    <property type="term" value="P:amino sugar metabolic process"/>
    <property type="evidence" value="ECO:0007669"/>
    <property type="project" value="InterPro"/>
</dbReference>
<accession>A0AA42BM92</accession>
<dbReference type="CDD" id="cd24050">
    <property type="entry name" value="ASKHA_NBD_ANMK"/>
    <property type="match status" value="1"/>
</dbReference>
<dbReference type="PANTHER" id="PTHR30605:SF0">
    <property type="entry name" value="ANHYDRO-N-ACETYLMURAMIC ACID KINASE"/>
    <property type="match status" value="1"/>
</dbReference>